<dbReference type="AlphaFoldDB" id="A0A1V4QF30"/>
<evidence type="ECO:0000256" key="1">
    <source>
        <dbReference type="ARBA" id="ARBA00004651"/>
    </source>
</evidence>
<dbReference type="Pfam" id="PF10035">
    <property type="entry name" value="DUF2179"/>
    <property type="match status" value="1"/>
</dbReference>
<evidence type="ECO:0000256" key="5">
    <source>
        <dbReference type="ARBA" id="ARBA00023136"/>
    </source>
</evidence>
<feature type="transmembrane region" description="Helical" evidence="6">
    <location>
        <begin position="137"/>
        <end position="158"/>
    </location>
</feature>
<organism evidence="8 9">
    <name type="scientific">candidate division WOR-3 bacterium 4484_100</name>
    <dbReference type="NCBI Taxonomy" id="1936077"/>
    <lineage>
        <taxon>Bacteria</taxon>
        <taxon>Bacteria division WOR-3</taxon>
    </lineage>
</organism>
<evidence type="ECO:0000313" key="8">
    <source>
        <dbReference type="EMBL" id="OPX17934.1"/>
    </source>
</evidence>
<accession>A0A1V4QF30</accession>
<dbReference type="PANTHER" id="PTHR33545">
    <property type="entry name" value="UPF0750 MEMBRANE PROTEIN YITT-RELATED"/>
    <property type="match status" value="1"/>
</dbReference>
<keyword evidence="3 6" id="KW-0812">Transmembrane</keyword>
<comment type="subcellular location">
    <subcellularLocation>
        <location evidence="1">Cell membrane</location>
        <topology evidence="1">Multi-pass membrane protein</topology>
    </subcellularLocation>
</comment>
<dbReference type="PIRSF" id="PIRSF006483">
    <property type="entry name" value="Membrane_protein_YitT"/>
    <property type="match status" value="1"/>
</dbReference>
<dbReference type="Pfam" id="PF02588">
    <property type="entry name" value="YitT_membrane"/>
    <property type="match status" value="1"/>
</dbReference>
<evidence type="ECO:0000256" key="2">
    <source>
        <dbReference type="ARBA" id="ARBA00022475"/>
    </source>
</evidence>
<evidence type="ECO:0000259" key="7">
    <source>
        <dbReference type="Pfam" id="PF10035"/>
    </source>
</evidence>
<feature type="transmembrane region" description="Helical" evidence="6">
    <location>
        <begin position="66"/>
        <end position="86"/>
    </location>
</feature>
<evidence type="ECO:0000313" key="9">
    <source>
        <dbReference type="Proteomes" id="UP000191663"/>
    </source>
</evidence>
<dbReference type="InterPro" id="IPR003740">
    <property type="entry name" value="YitT"/>
</dbReference>
<feature type="transmembrane region" description="Helical" evidence="6">
    <location>
        <begin position="34"/>
        <end position="59"/>
    </location>
</feature>
<dbReference type="PANTHER" id="PTHR33545:SF9">
    <property type="entry name" value="UPF0750 MEMBRANE PROTEIN YITE"/>
    <property type="match status" value="1"/>
</dbReference>
<evidence type="ECO:0000256" key="6">
    <source>
        <dbReference type="SAM" id="Phobius"/>
    </source>
</evidence>
<dbReference type="Gene3D" id="3.30.70.120">
    <property type="match status" value="1"/>
</dbReference>
<keyword evidence="4 6" id="KW-1133">Transmembrane helix</keyword>
<gene>
    <name evidence="8" type="ORF">BXT86_03860</name>
</gene>
<keyword evidence="2" id="KW-1003">Cell membrane</keyword>
<dbReference type="Proteomes" id="UP000191663">
    <property type="component" value="Unassembled WGS sequence"/>
</dbReference>
<evidence type="ECO:0000256" key="3">
    <source>
        <dbReference type="ARBA" id="ARBA00022692"/>
    </source>
</evidence>
<sequence length="311" mass="34138">MFIIIGGFVISVAYTAFLIPAKIVPGGVTGISMILHFLCDSPVGVVTILLNIPLFFIALRVLGLSFSFKSIIAIFYTNLLIDLLTYTVKIQTPTHDKILSSIYGGILLGIGLGLVFRGGASTGGSDIVGQVLNRYTNLSVGMWIMIVDFVVISLAGFTTHSIELALLGYLSLFLSSKIIDLILEGIDYARAAFIISNKSDKITDEIYKKMKRGVTVLDGYSPFTKQKRPVIMCVITKKETPYLKSLINAIDQNSFVIITDVFEVLENIIPLIPGSSPMNLKEQMGLLSRARSLMFIKGRYIWAGVFITPIH</sequence>
<dbReference type="EMBL" id="MUKB01000060">
    <property type="protein sequence ID" value="OPX17934.1"/>
    <property type="molecule type" value="Genomic_DNA"/>
</dbReference>
<dbReference type="InterPro" id="IPR015867">
    <property type="entry name" value="N-reg_PII/ATP_PRibTrfase_C"/>
</dbReference>
<dbReference type="InterPro" id="IPR051461">
    <property type="entry name" value="UPF0750_membrane"/>
</dbReference>
<reference evidence="9" key="1">
    <citation type="submission" date="2017-01" db="EMBL/GenBank/DDBJ databases">
        <title>Novel pathways for hydrocarbon cycling and metabolic interdependencies in hydrothermal sediment communities.</title>
        <authorList>
            <person name="Dombrowski N."/>
            <person name="Seitz K."/>
            <person name="Teske A."/>
            <person name="Baker B."/>
        </authorList>
    </citation>
    <scope>NUCLEOTIDE SEQUENCE [LARGE SCALE GENOMIC DNA]</scope>
</reference>
<proteinExistence type="predicted"/>
<comment type="caution">
    <text evidence="8">The sequence shown here is derived from an EMBL/GenBank/DDBJ whole genome shotgun (WGS) entry which is preliminary data.</text>
</comment>
<dbReference type="CDD" id="cd16380">
    <property type="entry name" value="YitT_C"/>
    <property type="match status" value="1"/>
</dbReference>
<protein>
    <recommendedName>
        <fullName evidence="7">DUF2179 domain-containing protein</fullName>
    </recommendedName>
</protein>
<feature type="domain" description="DUF2179" evidence="7">
    <location>
        <begin position="212"/>
        <end position="265"/>
    </location>
</feature>
<name>A0A1V4QF30_UNCW3</name>
<keyword evidence="5 6" id="KW-0472">Membrane</keyword>
<evidence type="ECO:0000256" key="4">
    <source>
        <dbReference type="ARBA" id="ARBA00022989"/>
    </source>
</evidence>
<feature type="transmembrane region" description="Helical" evidence="6">
    <location>
        <begin position="98"/>
        <end position="116"/>
    </location>
</feature>
<dbReference type="InterPro" id="IPR019264">
    <property type="entry name" value="DUF2179"/>
</dbReference>
<dbReference type="GO" id="GO:0005886">
    <property type="term" value="C:plasma membrane"/>
    <property type="evidence" value="ECO:0007669"/>
    <property type="project" value="UniProtKB-SubCell"/>
</dbReference>